<gene>
    <name evidence="2" type="ORF">OLMES_5343</name>
</gene>
<feature type="transmembrane region" description="Helical" evidence="1">
    <location>
        <begin position="75"/>
        <end position="93"/>
    </location>
</feature>
<dbReference type="KEGG" id="ome:OLMES_5343"/>
<keyword evidence="1" id="KW-0472">Membrane</keyword>
<feature type="transmembrane region" description="Helical" evidence="1">
    <location>
        <begin position="36"/>
        <end position="54"/>
    </location>
</feature>
<dbReference type="RefSeq" id="WP_157678632.1">
    <property type="nucleotide sequence ID" value="NZ_CP021425.1"/>
</dbReference>
<dbReference type="EMBL" id="CP021425">
    <property type="protein sequence ID" value="ARU59323.1"/>
    <property type="molecule type" value="Genomic_DNA"/>
</dbReference>
<evidence type="ECO:0000313" key="3">
    <source>
        <dbReference type="Proteomes" id="UP000196027"/>
    </source>
</evidence>
<dbReference type="AlphaFoldDB" id="A0A1Y0IIR6"/>
<name>A0A1Y0IIR6_9GAMM</name>
<organism evidence="2 3">
    <name type="scientific">Oleiphilus messinensis</name>
    <dbReference type="NCBI Taxonomy" id="141451"/>
    <lineage>
        <taxon>Bacteria</taxon>
        <taxon>Pseudomonadati</taxon>
        <taxon>Pseudomonadota</taxon>
        <taxon>Gammaproteobacteria</taxon>
        <taxon>Oceanospirillales</taxon>
        <taxon>Oleiphilaceae</taxon>
        <taxon>Oleiphilus</taxon>
    </lineage>
</organism>
<dbReference type="Proteomes" id="UP000196027">
    <property type="component" value="Chromosome"/>
</dbReference>
<dbReference type="PROSITE" id="PS51257">
    <property type="entry name" value="PROKAR_LIPOPROTEIN"/>
    <property type="match status" value="1"/>
</dbReference>
<feature type="transmembrane region" description="Helical" evidence="1">
    <location>
        <begin position="99"/>
        <end position="119"/>
    </location>
</feature>
<keyword evidence="1 2" id="KW-0812">Transmembrane</keyword>
<reference evidence="2 3" key="1">
    <citation type="submission" date="2017-05" db="EMBL/GenBank/DDBJ databases">
        <title>Genomic insights into alkan degradation activity of Oleiphilus messinensis.</title>
        <authorList>
            <person name="Kozyavkin S.A."/>
            <person name="Slesarev A.I."/>
            <person name="Golyshin P.N."/>
            <person name="Korzhenkov A."/>
            <person name="Golyshina O.N."/>
            <person name="Toshchakov S.V."/>
        </authorList>
    </citation>
    <scope>NUCLEOTIDE SEQUENCE [LARGE SCALE GENOMIC DNA]</scope>
    <source>
        <strain evidence="2 3">ME102</strain>
    </source>
</reference>
<proteinExistence type="predicted"/>
<protein>
    <submittedName>
        <fullName evidence="2">TRAP transporter transmembrane subunit DctQ</fullName>
    </submittedName>
</protein>
<keyword evidence="1" id="KW-1133">Transmembrane helix</keyword>
<keyword evidence="3" id="KW-1185">Reference proteome</keyword>
<evidence type="ECO:0000256" key="1">
    <source>
        <dbReference type="SAM" id="Phobius"/>
    </source>
</evidence>
<sequence length="128" mass="14830">MDKLIEKLHVNRLLASLALVVVPIGLWFSVGCDTQAFLFWPMFALLFAMTLVAVKLGHMHSNYEVEEFQSWPYRGVMLVLMVIFTTTFYSVWKDMDCEQVSYAAMSGFVGIGMSFYQTFSRYRQILEQ</sequence>
<feature type="transmembrane region" description="Helical" evidence="1">
    <location>
        <begin position="12"/>
        <end position="30"/>
    </location>
</feature>
<accession>A0A1Y0IIR6</accession>
<evidence type="ECO:0000313" key="2">
    <source>
        <dbReference type="EMBL" id="ARU59323.1"/>
    </source>
</evidence>